<keyword evidence="1" id="KW-0732">Signal</keyword>
<reference evidence="2 4" key="1">
    <citation type="submission" date="2015-09" db="EMBL/GenBank/DDBJ databases">
        <authorList>
            <consortium name="Pathogen Informatics"/>
        </authorList>
    </citation>
    <scope>NUCLEOTIDE SEQUENCE [LARGE SCALE GENOMIC DNA]</scope>
    <source>
        <strain evidence="2 4">2789STDY5608850</strain>
    </source>
</reference>
<dbReference type="Proteomes" id="UP000261257">
    <property type="component" value="Unassembled WGS sequence"/>
</dbReference>
<evidence type="ECO:0000313" key="3">
    <source>
        <dbReference type="EMBL" id="RGM04665.1"/>
    </source>
</evidence>
<dbReference type="EMBL" id="QSSQ01000009">
    <property type="protein sequence ID" value="RGM04665.1"/>
    <property type="molecule type" value="Genomic_DNA"/>
</dbReference>
<dbReference type="PROSITE" id="PS51257">
    <property type="entry name" value="PROKAR_LIPOPROTEIN"/>
    <property type="match status" value="1"/>
</dbReference>
<evidence type="ECO:0000256" key="1">
    <source>
        <dbReference type="SAM" id="SignalP"/>
    </source>
</evidence>
<evidence type="ECO:0000313" key="2">
    <source>
        <dbReference type="EMBL" id="CUO92171.1"/>
    </source>
</evidence>
<evidence type="ECO:0000313" key="5">
    <source>
        <dbReference type="Proteomes" id="UP000261257"/>
    </source>
</evidence>
<organism evidence="2 4">
    <name type="scientific">Hungatella hathewayi</name>
    <dbReference type="NCBI Taxonomy" id="154046"/>
    <lineage>
        <taxon>Bacteria</taxon>
        <taxon>Bacillati</taxon>
        <taxon>Bacillota</taxon>
        <taxon>Clostridia</taxon>
        <taxon>Lachnospirales</taxon>
        <taxon>Lachnospiraceae</taxon>
        <taxon>Hungatella</taxon>
    </lineage>
</organism>
<name>A0A174J0J3_9FIRM</name>
<reference evidence="3 5" key="2">
    <citation type="submission" date="2018-08" db="EMBL/GenBank/DDBJ databases">
        <title>A genome reference for cultivated species of the human gut microbiota.</title>
        <authorList>
            <person name="Zou Y."/>
            <person name="Xue W."/>
            <person name="Luo G."/>
        </authorList>
    </citation>
    <scope>NUCLEOTIDE SEQUENCE [LARGE SCALE GENOMIC DNA]</scope>
    <source>
        <strain evidence="3 5">TF05-11AC</strain>
    </source>
</reference>
<dbReference type="AlphaFoldDB" id="A0A174J0J3"/>
<proteinExistence type="predicted"/>
<sequence length="309" mass="34793">MLRKSKWLLVPAAALAAASLMVSGCFGKTREHELQEAADAINAAIEHDLALDRYEFTVSKGALFDEKNYDGQKTTYICVSGDGGRDYYITTSSSDKSSTLTVEHELLGDDHYYRIFDKEKDEYHIPSDAGSDTGSHPGLVEKGWVYDTTDSPSGNEDYKKRLWIYGHRIAPEDFAEASIDKDGGWTTISLSRSPEQLKESSLPSKVMYDEAMDWYQRELAKDDLKQYERSSLESKQKELEETGAEAIDRNYTAETLKAVIDSSGRLLTIEYRLSYDYGQEIDGETVKTITQYSNATLERSNDDSIVLPE</sequence>
<dbReference type="Proteomes" id="UP000095651">
    <property type="component" value="Unassembled WGS sequence"/>
</dbReference>
<dbReference type="EMBL" id="CYZE01000014">
    <property type="protein sequence ID" value="CUO92171.1"/>
    <property type="molecule type" value="Genomic_DNA"/>
</dbReference>
<dbReference type="RefSeq" id="WP_055658399.1">
    <property type="nucleotide sequence ID" value="NZ_CABIXC010000014.1"/>
</dbReference>
<evidence type="ECO:0000313" key="4">
    <source>
        <dbReference type="Proteomes" id="UP000095651"/>
    </source>
</evidence>
<accession>A0A174J0J3</accession>
<feature type="chain" id="PRO_5042332975" evidence="1">
    <location>
        <begin position="28"/>
        <end position="309"/>
    </location>
</feature>
<protein>
    <submittedName>
        <fullName evidence="2">Uncharacterized protein</fullName>
    </submittedName>
</protein>
<gene>
    <name evidence="3" type="ORF">DXC39_12570</name>
    <name evidence="2" type="ORF">ERS852407_04409</name>
</gene>
<feature type="signal peptide" evidence="1">
    <location>
        <begin position="1"/>
        <end position="27"/>
    </location>
</feature>